<dbReference type="Proteomes" id="UP000242141">
    <property type="component" value="Unassembled WGS sequence"/>
</dbReference>
<dbReference type="GO" id="GO:0006281">
    <property type="term" value="P:DNA repair"/>
    <property type="evidence" value="ECO:0007669"/>
    <property type="project" value="InterPro"/>
</dbReference>
<dbReference type="GO" id="GO:0046872">
    <property type="term" value="F:metal ion binding"/>
    <property type="evidence" value="ECO:0007669"/>
    <property type="project" value="InterPro"/>
</dbReference>
<accession>A0A0G7ZLV2</accession>
<reference evidence="2" key="1">
    <citation type="submission" date="2015-05" db="EMBL/GenBank/DDBJ databases">
        <authorList>
            <person name="Collingro A."/>
        </authorList>
    </citation>
    <scope>NUCLEOTIDE SEQUENCE [LARGE SCALE GENOMIC DNA]</scope>
    <source>
        <strain evidence="2">Ps</strain>
    </source>
</reference>
<protein>
    <submittedName>
        <fullName evidence="1">| / recombination protein RecR / 643573:644169 Reverse</fullName>
    </submittedName>
</protein>
<dbReference type="EMBL" id="CWGI01000001">
    <property type="protein sequence ID" value="CRX37130.1"/>
    <property type="molecule type" value="Genomic_DNA"/>
</dbReference>
<dbReference type="Gene3D" id="1.10.8.420">
    <property type="entry name" value="RecR Domain 1"/>
    <property type="match status" value="1"/>
</dbReference>
<organism evidence="1 2">
    <name type="scientific">Candidatus Hepatoplasma crinochetorum</name>
    <dbReference type="NCBI Taxonomy" id="295596"/>
    <lineage>
        <taxon>Bacteria</taxon>
        <taxon>Bacillati</taxon>
        <taxon>Mycoplasmatota</taxon>
        <taxon>Mollicutes</taxon>
        <taxon>Candidatus Hepatoplasmataceae</taxon>
        <taxon>Candidatus Hepatoplasma</taxon>
    </lineage>
</organism>
<dbReference type="InterPro" id="IPR023627">
    <property type="entry name" value="Rcmb_RecR"/>
</dbReference>
<name>A0A0G7ZLV2_9MOLU</name>
<dbReference type="PANTHER" id="PTHR30446:SF0">
    <property type="entry name" value="RECOMBINATION PROTEIN RECR"/>
    <property type="match status" value="1"/>
</dbReference>
<dbReference type="GO" id="GO:0006310">
    <property type="term" value="P:DNA recombination"/>
    <property type="evidence" value="ECO:0007669"/>
    <property type="project" value="InterPro"/>
</dbReference>
<dbReference type="GO" id="GO:0003677">
    <property type="term" value="F:DNA binding"/>
    <property type="evidence" value="ECO:0007669"/>
    <property type="project" value="InterPro"/>
</dbReference>
<keyword evidence="2" id="KW-1185">Reference proteome</keyword>
<proteinExistence type="predicted"/>
<dbReference type="AlphaFoldDB" id="A0A0G7ZLV2"/>
<dbReference type="SUPFAM" id="SSF111304">
    <property type="entry name" value="Recombination protein RecR"/>
    <property type="match status" value="1"/>
</dbReference>
<gene>
    <name evidence="1" type="ORF">HEPPS_03490</name>
</gene>
<evidence type="ECO:0000313" key="1">
    <source>
        <dbReference type="EMBL" id="CRX37130.1"/>
    </source>
</evidence>
<dbReference type="PANTHER" id="PTHR30446">
    <property type="entry name" value="RECOMBINATION PROTEIN RECR"/>
    <property type="match status" value="1"/>
</dbReference>
<sequence length="198" mass="23539">MKNLNILINELNLLSSIGPKQAQRLAIEFVKNKEENLKKLDKISKLLNEINFCNICKTFYENDNCDNCELKSELIYIVENLNDYFKIKDSYKNQEFKIFNLNFNRKNDYLNNDYLNKVILRLEKMLKSNSDILKISFLTPPSLESEIIIRVFQKELIKIFPTRKFLFSKIKLGVPKDLNISYLNIETMKYVFDNQEDI</sequence>
<evidence type="ECO:0000313" key="2">
    <source>
        <dbReference type="Proteomes" id="UP000242141"/>
    </source>
</evidence>
<dbReference type="InterPro" id="IPR000093">
    <property type="entry name" value="DNA_Rcmb_RecR"/>
</dbReference>